<dbReference type="InterPro" id="IPR015797">
    <property type="entry name" value="NUDIX_hydrolase-like_dom_sf"/>
</dbReference>
<dbReference type="PANTHER" id="PTHR11839">
    <property type="entry name" value="UDP/ADP-SUGAR PYROPHOSPHATASE"/>
    <property type="match status" value="1"/>
</dbReference>
<dbReference type="InterPro" id="IPR000086">
    <property type="entry name" value="NUDIX_hydrolase_dom"/>
</dbReference>
<evidence type="ECO:0000256" key="1">
    <source>
        <dbReference type="ARBA" id="ARBA00001946"/>
    </source>
</evidence>
<dbReference type="AlphaFoldDB" id="A0A9W6RL28"/>
<dbReference type="CDD" id="cd03424">
    <property type="entry name" value="NUDIX_ADPRase_Nudt5_UGPPase_Nudt14"/>
    <property type="match status" value="1"/>
</dbReference>
<organism evidence="4 5">
    <name type="scientific">Actinoallomurus iriomotensis</name>
    <dbReference type="NCBI Taxonomy" id="478107"/>
    <lineage>
        <taxon>Bacteria</taxon>
        <taxon>Bacillati</taxon>
        <taxon>Actinomycetota</taxon>
        <taxon>Actinomycetes</taxon>
        <taxon>Streptosporangiales</taxon>
        <taxon>Thermomonosporaceae</taxon>
        <taxon>Actinoallomurus</taxon>
    </lineage>
</organism>
<dbReference type="InterPro" id="IPR020084">
    <property type="entry name" value="NUDIX_hydrolase_CS"/>
</dbReference>
<dbReference type="EMBL" id="BSTJ01000006">
    <property type="protein sequence ID" value="GLY76950.1"/>
    <property type="molecule type" value="Genomic_DNA"/>
</dbReference>
<keyword evidence="2" id="KW-0378">Hydrolase</keyword>
<comment type="cofactor">
    <cofactor evidence="1">
        <name>Mg(2+)</name>
        <dbReference type="ChEBI" id="CHEBI:18420"/>
    </cofactor>
</comment>
<sequence>MDAPPPASERWVETSREPVFRAFGRGLDQVGYLLPDGSEAIYYISVARPTVSIVALTREQRVIMVEQYRPGPGDLLRELPGGFIDENETPSTAAERELLEETGYRGSVELHATCYLDAYSSAKKYCFTATDCVLASAPSDLDPEVTRVVLVTIDDLRRALREGRMTDVDSGLLGLQHLGLL</sequence>
<accession>A0A9W6RL28</accession>
<feature type="domain" description="Nudix hydrolase" evidence="3">
    <location>
        <begin position="46"/>
        <end position="173"/>
    </location>
</feature>
<gene>
    <name evidence="4" type="ORF">Airi01_052170</name>
</gene>
<dbReference type="Proteomes" id="UP001165135">
    <property type="component" value="Unassembled WGS sequence"/>
</dbReference>
<evidence type="ECO:0000256" key="2">
    <source>
        <dbReference type="ARBA" id="ARBA00022801"/>
    </source>
</evidence>
<dbReference type="GO" id="GO:0016787">
    <property type="term" value="F:hydrolase activity"/>
    <property type="evidence" value="ECO:0007669"/>
    <property type="project" value="UniProtKB-KW"/>
</dbReference>
<dbReference type="GO" id="GO:0019693">
    <property type="term" value="P:ribose phosphate metabolic process"/>
    <property type="evidence" value="ECO:0007669"/>
    <property type="project" value="TreeGrafter"/>
</dbReference>
<proteinExistence type="predicted"/>
<comment type="caution">
    <text evidence="4">The sequence shown here is derived from an EMBL/GenBank/DDBJ whole genome shotgun (WGS) entry which is preliminary data.</text>
</comment>
<dbReference type="GO" id="GO:0006753">
    <property type="term" value="P:nucleoside phosphate metabolic process"/>
    <property type="evidence" value="ECO:0007669"/>
    <property type="project" value="TreeGrafter"/>
</dbReference>
<name>A0A9W6RL28_9ACTN</name>
<dbReference type="SUPFAM" id="SSF55811">
    <property type="entry name" value="Nudix"/>
    <property type="match status" value="1"/>
</dbReference>
<dbReference type="Gene3D" id="3.90.79.10">
    <property type="entry name" value="Nucleoside Triphosphate Pyrophosphohydrolase"/>
    <property type="match status" value="1"/>
</dbReference>
<evidence type="ECO:0000313" key="4">
    <source>
        <dbReference type="EMBL" id="GLY76950.1"/>
    </source>
</evidence>
<reference evidence="4" key="1">
    <citation type="submission" date="2023-03" db="EMBL/GenBank/DDBJ databases">
        <title>Actinoallomurus iriomotensis NBRC 103681.</title>
        <authorList>
            <person name="Ichikawa N."/>
            <person name="Sato H."/>
            <person name="Tonouchi N."/>
        </authorList>
    </citation>
    <scope>NUCLEOTIDE SEQUENCE</scope>
    <source>
        <strain evidence="4">NBRC 103681</strain>
    </source>
</reference>
<dbReference type="Pfam" id="PF00293">
    <property type="entry name" value="NUDIX"/>
    <property type="match status" value="1"/>
</dbReference>
<evidence type="ECO:0000313" key="5">
    <source>
        <dbReference type="Proteomes" id="UP001165135"/>
    </source>
</evidence>
<dbReference type="PANTHER" id="PTHR11839:SF18">
    <property type="entry name" value="NUDIX HYDROLASE DOMAIN-CONTAINING PROTEIN"/>
    <property type="match status" value="1"/>
</dbReference>
<dbReference type="PROSITE" id="PS00893">
    <property type="entry name" value="NUDIX_BOX"/>
    <property type="match status" value="1"/>
</dbReference>
<protein>
    <recommendedName>
        <fullName evidence="3">Nudix hydrolase domain-containing protein</fullName>
    </recommendedName>
</protein>
<evidence type="ECO:0000259" key="3">
    <source>
        <dbReference type="PROSITE" id="PS51462"/>
    </source>
</evidence>
<dbReference type="PROSITE" id="PS51462">
    <property type="entry name" value="NUDIX"/>
    <property type="match status" value="1"/>
</dbReference>